<dbReference type="GO" id="GO:0005524">
    <property type="term" value="F:ATP binding"/>
    <property type="evidence" value="ECO:0007669"/>
    <property type="project" value="UniProtKB-KW"/>
</dbReference>
<feature type="domain" description="Morc S5" evidence="18">
    <location>
        <begin position="349"/>
        <end position="488"/>
    </location>
</feature>
<evidence type="ECO:0000256" key="10">
    <source>
        <dbReference type="ARBA" id="ARBA00022853"/>
    </source>
</evidence>
<reference evidence="20" key="1">
    <citation type="journal article" date="2014" name="PLoS ONE">
        <title>Comparisons of De Novo Transcriptome Assemblers in Diploid and Polyploid Species Using Peanut (Arachis spp.) RNA-Seq Data.</title>
        <authorList>
            <person name="Chopra R."/>
            <person name="Burow G."/>
            <person name="Farmer A."/>
            <person name="Mudge J."/>
            <person name="Simpson C.E."/>
            <person name="Burow M.D."/>
        </authorList>
    </citation>
    <scope>NUCLEOTIDE SEQUENCE</scope>
</reference>
<evidence type="ECO:0000256" key="13">
    <source>
        <dbReference type="ARBA" id="ARBA00023158"/>
    </source>
</evidence>
<evidence type="ECO:0000256" key="11">
    <source>
        <dbReference type="ARBA" id="ARBA00022884"/>
    </source>
</evidence>
<comment type="cofactor">
    <cofactor evidence="1">
        <name>Mn(2+)</name>
        <dbReference type="ChEBI" id="CHEBI:29035"/>
    </cofactor>
</comment>
<name>A0A6P4CKT6_ARADU</name>
<evidence type="ECO:0000256" key="15">
    <source>
        <dbReference type="ARBA" id="ARBA00023242"/>
    </source>
</evidence>
<evidence type="ECO:0000256" key="9">
    <source>
        <dbReference type="ARBA" id="ARBA00022840"/>
    </source>
</evidence>
<dbReference type="Pfam" id="PF13589">
    <property type="entry name" value="HATPase_c_3"/>
    <property type="match status" value="1"/>
</dbReference>
<proteinExistence type="inferred from homology"/>
<dbReference type="GO" id="GO:0016887">
    <property type="term" value="F:ATP hydrolysis activity"/>
    <property type="evidence" value="ECO:0007669"/>
    <property type="project" value="InterPro"/>
</dbReference>
<evidence type="ECO:0000256" key="6">
    <source>
        <dbReference type="ARBA" id="ARBA00022759"/>
    </source>
</evidence>
<feature type="coiled-coil region" evidence="16">
    <location>
        <begin position="605"/>
        <end position="635"/>
    </location>
</feature>
<dbReference type="GO" id="GO:0006325">
    <property type="term" value="P:chromatin organization"/>
    <property type="evidence" value="ECO:0007669"/>
    <property type="project" value="UniProtKB-KW"/>
</dbReference>
<evidence type="ECO:0000256" key="8">
    <source>
        <dbReference type="ARBA" id="ARBA00022801"/>
    </source>
</evidence>
<dbReference type="AlphaFoldDB" id="A0A6P4CKT6"/>
<keyword evidence="4" id="KW-0540">Nuclease</keyword>
<evidence type="ECO:0000256" key="4">
    <source>
        <dbReference type="ARBA" id="ARBA00022722"/>
    </source>
</evidence>
<feature type="region of interest" description="Disordered" evidence="17">
    <location>
        <begin position="23"/>
        <end position="61"/>
    </location>
</feature>
<dbReference type="InterPro" id="IPR041006">
    <property type="entry name" value="Morc_S5"/>
</dbReference>
<keyword evidence="15" id="KW-0539">Nucleus</keyword>
<evidence type="ECO:0000256" key="12">
    <source>
        <dbReference type="ARBA" id="ARBA00023054"/>
    </source>
</evidence>
<comment type="subcellular location">
    <subcellularLocation>
        <location evidence="2">Nucleus</location>
    </subcellularLocation>
</comment>
<dbReference type="OrthoDB" id="757982at2759"/>
<dbReference type="FunFam" id="3.30.565.10:FF:000075">
    <property type="entry name" value="MORC family CW-type zinc finger protein 4"/>
    <property type="match status" value="1"/>
</dbReference>
<dbReference type="PANTHER" id="PTHR23336:SF50">
    <property type="entry name" value="PROTEIN MICRORCHIDIA 1-RELATED"/>
    <property type="match status" value="1"/>
</dbReference>
<dbReference type="KEGG" id="adu:107477664"/>
<evidence type="ECO:0000259" key="18">
    <source>
        <dbReference type="Pfam" id="PF17942"/>
    </source>
</evidence>
<evidence type="ECO:0000256" key="3">
    <source>
        <dbReference type="ARBA" id="ARBA00007845"/>
    </source>
</evidence>
<dbReference type="GO" id="GO:0005634">
    <property type="term" value="C:nucleus"/>
    <property type="evidence" value="ECO:0007669"/>
    <property type="project" value="UniProtKB-SubCell"/>
</dbReference>
<evidence type="ECO:0000256" key="2">
    <source>
        <dbReference type="ARBA" id="ARBA00004123"/>
    </source>
</evidence>
<evidence type="ECO:0000256" key="7">
    <source>
        <dbReference type="ARBA" id="ARBA00022763"/>
    </source>
</evidence>
<keyword evidence="7" id="KW-0227">DNA damage</keyword>
<keyword evidence="13" id="KW-0943">RNA-mediated gene silencing</keyword>
<keyword evidence="12 16" id="KW-0175">Coiled coil</keyword>
<evidence type="ECO:0000313" key="19">
    <source>
        <dbReference type="Proteomes" id="UP000515211"/>
    </source>
</evidence>
<evidence type="ECO:0000313" key="20">
    <source>
        <dbReference type="RefSeq" id="XP_015953232.1"/>
    </source>
</evidence>
<sequence length="641" mass="71744">MSLTRNSDKVDLPVVEVASDYEDAVASAARPPSNGGSARKSSPASTAQAQLQRQKTGASNSALSAYEGETIRFRSFWKAGDYVVGPSSKPAPFEGHLEHARVHPKFLHSNATSHKWAFGAIAELVDNAVDEIQNGATFVKIDKIDIMKDNSPALSFIDDGGGMDPEAIRKCMSLGYSSKKSKTTIGQYGNGFKTSTMRLGADVIVFSRAKHSGRATQSVGLLSYTFLRITGQDDVIVPMIDFDISGNWAEPIIYSSHDDWSANLQTILDWSPFTSKEELMLQFDDIGSHGTKIIIYNLWLNDEGIYELSFDDDAEDIMLRDEANQGGTVKKLKKKVVELQSHVSYRLRFSLRVYVSMLYLRKFSNFKIILRGKPVNQFNIADELKHSEIVRYKPKLAAAAKEVTVNTTIGFVKEAPNLNVSGFNVYHKNRLIKPFWKVVPDGSSKGMGVVGVLEANFMEPAHDKQDFERSLLFIRMEARLKQMTMDYWKACCHLVGYQPLNFKSQSAQKERQIQKSARRSTYPQIELLDDEEEINFVAGHGENPSSDYSIVNLPENGMRPLNQGQHGTSDKISTSVVTAGSISIDKICEENIELFMRFEEYKMKEIELIETVEVLEAELKEIQSKSAELSSLLEAKRNHRA</sequence>
<dbReference type="GeneID" id="107477664"/>
<evidence type="ECO:0000256" key="14">
    <source>
        <dbReference type="ARBA" id="ARBA00023204"/>
    </source>
</evidence>
<dbReference type="Gene3D" id="3.30.565.10">
    <property type="entry name" value="Histidine kinase-like ATPase, C-terminal domain"/>
    <property type="match status" value="1"/>
</dbReference>
<keyword evidence="19" id="KW-1185">Reference proteome</keyword>
<dbReference type="Pfam" id="PF17942">
    <property type="entry name" value="Morc6_S5"/>
    <property type="match status" value="1"/>
</dbReference>
<accession>A0A6P4CKT6</accession>
<keyword evidence="10" id="KW-0156">Chromatin regulator</keyword>
<dbReference type="GO" id="GO:0004519">
    <property type="term" value="F:endonuclease activity"/>
    <property type="evidence" value="ECO:0007669"/>
    <property type="project" value="UniProtKB-KW"/>
</dbReference>
<keyword evidence="11" id="KW-0694">RNA-binding</keyword>
<evidence type="ECO:0000256" key="16">
    <source>
        <dbReference type="SAM" id="Coils"/>
    </source>
</evidence>
<dbReference type="GO" id="GO:0003723">
    <property type="term" value="F:RNA binding"/>
    <property type="evidence" value="ECO:0007669"/>
    <property type="project" value="UniProtKB-KW"/>
</dbReference>
<keyword evidence="9" id="KW-0067">ATP-binding</keyword>
<reference evidence="19" key="2">
    <citation type="journal article" date="2016" name="Nat. Genet.">
        <title>The genome sequences of Arachis duranensis and Arachis ipaensis, the diploid ancestors of cultivated peanut.</title>
        <authorList>
            <person name="Bertioli D.J."/>
            <person name="Cannon S.B."/>
            <person name="Froenicke L."/>
            <person name="Huang G."/>
            <person name="Farmer A.D."/>
            <person name="Cannon E.K."/>
            <person name="Liu X."/>
            <person name="Gao D."/>
            <person name="Clevenger J."/>
            <person name="Dash S."/>
            <person name="Ren L."/>
            <person name="Moretzsohn M.C."/>
            <person name="Shirasawa K."/>
            <person name="Huang W."/>
            <person name="Vidigal B."/>
            <person name="Abernathy B."/>
            <person name="Chu Y."/>
            <person name="Niederhuth C.E."/>
            <person name="Umale P."/>
            <person name="Araujo A.C."/>
            <person name="Kozik A."/>
            <person name="Kim K.D."/>
            <person name="Burow M.D."/>
            <person name="Varshney R.K."/>
            <person name="Wang X."/>
            <person name="Zhang X."/>
            <person name="Barkley N."/>
            <person name="Guimaraes P.M."/>
            <person name="Isobe S."/>
            <person name="Guo B."/>
            <person name="Liao B."/>
            <person name="Stalker H.T."/>
            <person name="Schmitz R.J."/>
            <person name="Scheffler B.E."/>
            <person name="Leal-Bertioli S.C."/>
            <person name="Xun X."/>
            <person name="Jackson S.A."/>
            <person name="Michelmore R."/>
            <person name="Ozias-Akins P."/>
        </authorList>
    </citation>
    <scope>NUCLEOTIDE SEQUENCE [LARGE SCALE GENOMIC DNA]</scope>
    <source>
        <strain evidence="19">cv. V14167</strain>
    </source>
</reference>
<evidence type="ECO:0000256" key="17">
    <source>
        <dbReference type="SAM" id="MobiDB-lite"/>
    </source>
</evidence>
<gene>
    <name evidence="20" type="primary">LOC107477664</name>
</gene>
<dbReference type="GO" id="GO:0031047">
    <property type="term" value="P:regulatory ncRNA-mediated gene silencing"/>
    <property type="evidence" value="ECO:0007669"/>
    <property type="project" value="UniProtKB-KW"/>
</dbReference>
<dbReference type="GO" id="GO:0031349">
    <property type="term" value="P:positive regulation of defense response"/>
    <property type="evidence" value="ECO:0007669"/>
    <property type="project" value="UniProtKB-ARBA"/>
</dbReference>
<keyword evidence="8" id="KW-0378">Hydrolase</keyword>
<dbReference type="InterPro" id="IPR036890">
    <property type="entry name" value="HATPase_C_sf"/>
</dbReference>
<dbReference type="PANTHER" id="PTHR23336">
    <property type="entry name" value="ZINC FINGER CW-TYPE COILED-COIL DOMAIN PROTEIN 3"/>
    <property type="match status" value="1"/>
</dbReference>
<dbReference type="Proteomes" id="UP000515211">
    <property type="component" value="Chromosome 1"/>
</dbReference>
<evidence type="ECO:0000256" key="1">
    <source>
        <dbReference type="ARBA" id="ARBA00001936"/>
    </source>
</evidence>
<organism evidence="19 20">
    <name type="scientific">Arachis duranensis</name>
    <name type="common">Wild peanut</name>
    <dbReference type="NCBI Taxonomy" id="130453"/>
    <lineage>
        <taxon>Eukaryota</taxon>
        <taxon>Viridiplantae</taxon>
        <taxon>Streptophyta</taxon>
        <taxon>Embryophyta</taxon>
        <taxon>Tracheophyta</taxon>
        <taxon>Spermatophyta</taxon>
        <taxon>Magnoliopsida</taxon>
        <taxon>eudicotyledons</taxon>
        <taxon>Gunneridae</taxon>
        <taxon>Pentapetalae</taxon>
        <taxon>rosids</taxon>
        <taxon>fabids</taxon>
        <taxon>Fabales</taxon>
        <taxon>Fabaceae</taxon>
        <taxon>Papilionoideae</taxon>
        <taxon>50 kb inversion clade</taxon>
        <taxon>dalbergioids sensu lato</taxon>
        <taxon>Dalbergieae</taxon>
        <taxon>Pterocarpus clade</taxon>
        <taxon>Arachis</taxon>
    </lineage>
</organism>
<evidence type="ECO:0000256" key="5">
    <source>
        <dbReference type="ARBA" id="ARBA00022741"/>
    </source>
</evidence>
<feature type="compositionally biased region" description="Polar residues" evidence="17">
    <location>
        <begin position="34"/>
        <end position="61"/>
    </location>
</feature>
<keyword evidence="14" id="KW-0234">DNA repair</keyword>
<reference evidence="20" key="3">
    <citation type="submission" date="2025-08" db="UniProtKB">
        <authorList>
            <consortium name="RefSeq"/>
        </authorList>
    </citation>
    <scope>IDENTIFICATION</scope>
</reference>
<protein>
    <submittedName>
        <fullName evidence="20">Protein MICRORCHIDIA 1</fullName>
    </submittedName>
</protein>
<dbReference type="InterPro" id="IPR045261">
    <property type="entry name" value="MORC_ATPase"/>
</dbReference>
<keyword evidence="5" id="KW-0547">Nucleotide-binding</keyword>
<keyword evidence="6" id="KW-0255">Endonuclease</keyword>
<dbReference type="GO" id="GO:0006281">
    <property type="term" value="P:DNA repair"/>
    <property type="evidence" value="ECO:0007669"/>
    <property type="project" value="UniProtKB-KW"/>
</dbReference>
<comment type="similarity">
    <text evidence="3">Belongs to the MORC ATPase protein family.</text>
</comment>
<dbReference type="RefSeq" id="XP_015953232.1">
    <property type="nucleotide sequence ID" value="XM_016097746.3"/>
</dbReference>
<dbReference type="SUPFAM" id="SSF55874">
    <property type="entry name" value="ATPase domain of HSP90 chaperone/DNA topoisomerase II/histidine kinase"/>
    <property type="match status" value="1"/>
</dbReference>